<keyword evidence="2" id="KW-0238">DNA-binding</keyword>
<dbReference type="Gene3D" id="1.10.10.60">
    <property type="entry name" value="Homeodomain-like"/>
    <property type="match status" value="1"/>
</dbReference>
<dbReference type="SMART" id="SM00342">
    <property type="entry name" value="HTH_ARAC"/>
    <property type="match status" value="1"/>
</dbReference>
<evidence type="ECO:0000256" key="1">
    <source>
        <dbReference type="ARBA" id="ARBA00023015"/>
    </source>
</evidence>
<dbReference type="InterPro" id="IPR050204">
    <property type="entry name" value="AraC_XylS_family_regulators"/>
</dbReference>
<dbReference type="EMBL" id="PPTY01000018">
    <property type="protein sequence ID" value="RDB84253.1"/>
    <property type="molecule type" value="Genomic_DNA"/>
</dbReference>
<dbReference type="InterPro" id="IPR018060">
    <property type="entry name" value="HTH_AraC"/>
</dbReference>
<dbReference type="Proteomes" id="UP000253857">
    <property type="component" value="Unassembled WGS sequence"/>
</dbReference>
<name>A0A369N339_EGGLN</name>
<feature type="domain" description="HTH araC/xylS-type" evidence="4">
    <location>
        <begin position="166"/>
        <end position="270"/>
    </location>
</feature>
<keyword evidence="3" id="KW-0804">Transcription</keyword>
<dbReference type="PROSITE" id="PS01124">
    <property type="entry name" value="HTH_ARAC_FAMILY_2"/>
    <property type="match status" value="1"/>
</dbReference>
<dbReference type="PANTHER" id="PTHR46796">
    <property type="entry name" value="HTH-TYPE TRANSCRIPTIONAL ACTIVATOR RHAS-RELATED"/>
    <property type="match status" value="1"/>
</dbReference>
<dbReference type="Proteomes" id="UP000253915">
    <property type="component" value="Unassembled WGS sequence"/>
</dbReference>
<dbReference type="GO" id="GO:0003700">
    <property type="term" value="F:DNA-binding transcription factor activity"/>
    <property type="evidence" value="ECO:0007669"/>
    <property type="project" value="InterPro"/>
</dbReference>
<keyword evidence="1" id="KW-0805">Transcription regulation</keyword>
<evidence type="ECO:0000313" key="10">
    <source>
        <dbReference type="Proteomes" id="UP000253915"/>
    </source>
</evidence>
<evidence type="ECO:0000256" key="2">
    <source>
        <dbReference type="ARBA" id="ARBA00023125"/>
    </source>
</evidence>
<accession>A0A369N339</accession>
<comment type="caution">
    <text evidence="6">The sequence shown here is derived from an EMBL/GenBank/DDBJ whole genome shotgun (WGS) entry which is preliminary data.</text>
</comment>
<evidence type="ECO:0000259" key="4">
    <source>
        <dbReference type="PROSITE" id="PS01124"/>
    </source>
</evidence>
<evidence type="ECO:0000313" key="5">
    <source>
        <dbReference type="EMBL" id="RDB78509.1"/>
    </source>
</evidence>
<dbReference type="Proteomes" id="UP000253752">
    <property type="component" value="Unassembled WGS sequence"/>
</dbReference>
<dbReference type="InterPro" id="IPR009057">
    <property type="entry name" value="Homeodomain-like_sf"/>
</dbReference>
<dbReference type="SUPFAM" id="SSF46689">
    <property type="entry name" value="Homeodomain-like"/>
    <property type="match status" value="1"/>
</dbReference>
<dbReference type="EMBL" id="PPUQ01000012">
    <property type="protein sequence ID" value="RDC37552.1"/>
    <property type="molecule type" value="Genomic_DNA"/>
</dbReference>
<evidence type="ECO:0000256" key="3">
    <source>
        <dbReference type="ARBA" id="ARBA00023163"/>
    </source>
</evidence>
<organism evidence="6 9">
    <name type="scientific">Eggerthella lenta</name>
    <name type="common">Eubacterium lentum</name>
    <dbReference type="NCBI Taxonomy" id="84112"/>
    <lineage>
        <taxon>Bacteria</taxon>
        <taxon>Bacillati</taxon>
        <taxon>Actinomycetota</taxon>
        <taxon>Coriobacteriia</taxon>
        <taxon>Eggerthellales</taxon>
        <taxon>Eggerthellaceae</taxon>
        <taxon>Eggerthella</taxon>
    </lineage>
</organism>
<dbReference type="EMBL" id="PPTX01000015">
    <property type="protein sequence ID" value="RDB78509.1"/>
    <property type="molecule type" value="Genomic_DNA"/>
</dbReference>
<evidence type="ECO:0000313" key="7">
    <source>
        <dbReference type="EMBL" id="RDC37552.1"/>
    </source>
</evidence>
<dbReference type="Pfam" id="PF12833">
    <property type="entry name" value="HTH_18"/>
    <property type="match status" value="1"/>
</dbReference>
<evidence type="ECO:0000313" key="9">
    <source>
        <dbReference type="Proteomes" id="UP000253857"/>
    </source>
</evidence>
<reference evidence="8 9" key="1">
    <citation type="journal article" date="2018" name="Elife">
        <title>Discovery and characterization of a prevalent human gut bacterial enzyme sufficient for the inactivation of a family of plant toxins.</title>
        <authorList>
            <person name="Koppel N."/>
            <person name="Bisanz J.E."/>
            <person name="Pandelia M.E."/>
            <person name="Turnbaugh P.J."/>
            <person name="Balskus E.P."/>
        </authorList>
    </citation>
    <scope>NUCLEOTIDE SEQUENCE [LARGE SCALE GENOMIC DNA]</scope>
    <source>
        <strain evidence="7 10">16A</strain>
        <strain evidence="6 9">FAA1-1-60AUCSF</strain>
        <strain evidence="5 8">MR1 #12</strain>
    </source>
</reference>
<sequence>MGGGCRLRRRKGGRVNLRSFCSRAGLGYQELIVDDSLINKVYEITFSPAARSSTLGIPDGCVDVQFLGSGAQEECFVAGSLLKGHRSDSSCYERCFGIKFMPGPKCCFSKLDAQALFNRRIEASAYVDIDVLRDIVHLSLPFEERARLAASHFAASSHSELFCESDSLVSFITKVILDRVGVVRVEDVVERTGYSHTYVSKRFKEAVGCTMKTYASIIRTQNAIRFLSDSRYRGVTGLDIGTGLGYYDQSHFDREFKKYTTLVPGDIRAGRSTVLFH</sequence>
<protein>
    <submittedName>
        <fullName evidence="6">AraC family transcriptional regulator</fullName>
    </submittedName>
</protein>
<dbReference type="GO" id="GO:0043565">
    <property type="term" value="F:sequence-specific DNA binding"/>
    <property type="evidence" value="ECO:0007669"/>
    <property type="project" value="InterPro"/>
</dbReference>
<proteinExistence type="predicted"/>
<gene>
    <name evidence="7" type="ORF">C1853_09820</name>
    <name evidence="6" type="ORF">C1871_10180</name>
    <name evidence="5" type="ORF">C1872_10190</name>
</gene>
<dbReference type="PANTHER" id="PTHR46796:SF13">
    <property type="entry name" value="HTH-TYPE TRANSCRIPTIONAL ACTIVATOR RHAS"/>
    <property type="match status" value="1"/>
</dbReference>
<dbReference type="AlphaFoldDB" id="A0A369N339"/>
<evidence type="ECO:0000313" key="8">
    <source>
        <dbReference type="Proteomes" id="UP000253752"/>
    </source>
</evidence>
<evidence type="ECO:0000313" key="6">
    <source>
        <dbReference type="EMBL" id="RDB84253.1"/>
    </source>
</evidence>